<gene>
    <name evidence="12" type="ORF">WMQ36_28535</name>
</gene>
<evidence type="ECO:0000259" key="10">
    <source>
        <dbReference type="PROSITE" id="PS50109"/>
    </source>
</evidence>
<feature type="domain" description="HAMP" evidence="11">
    <location>
        <begin position="320"/>
        <end position="372"/>
    </location>
</feature>
<feature type="domain" description="Histidine kinase" evidence="10">
    <location>
        <begin position="484"/>
        <end position="589"/>
    </location>
</feature>
<dbReference type="SUPFAM" id="SSF55874">
    <property type="entry name" value="ATPase domain of HSP90 chaperone/DNA topoisomerase II/histidine kinase"/>
    <property type="match status" value="1"/>
</dbReference>
<dbReference type="Gene3D" id="6.10.340.10">
    <property type="match status" value="1"/>
</dbReference>
<comment type="subcellular location">
    <subcellularLocation>
        <location evidence="2">Membrane</location>
    </subcellularLocation>
</comment>
<dbReference type="SMART" id="SM00304">
    <property type="entry name" value="HAMP"/>
    <property type="match status" value="1"/>
</dbReference>
<dbReference type="PANTHER" id="PTHR34220">
    <property type="entry name" value="SENSOR HISTIDINE KINASE YPDA"/>
    <property type="match status" value="1"/>
</dbReference>
<protein>
    <recommendedName>
        <fullName evidence="3">histidine kinase</fullName>
        <ecNumber evidence="3">2.7.13.3</ecNumber>
    </recommendedName>
</protein>
<dbReference type="InterPro" id="IPR010559">
    <property type="entry name" value="Sig_transdc_His_kin_internal"/>
</dbReference>
<sequence>MKELIWGKTLRSRLIRYNFFIICVIAIFVSVCTYITASRKTLEVAKNSLQHQVEGVSYRYQLAYEEMINIVLNCTERGTFNLGEVGRQTTPAARKKGLDYAERIKDYCAITEYGDYIVKLSVFDDRGSLVQTGTSFGSTEDAREILKGGWLEDELLKTMDSYELDLVPNPFFQHEGNVLPIARTLGSSAAPGGWVVLSLSTQLFQDMLEDAGGGQEAVVVTGDGKRVASLYEPEEHREENDRIIRSLLDSGKDKGLLEMKVHGKQSLVAFEKYQRSGILVYENLALDSLTSDRLMIIQTVIIMFAACLIFGFILSVLITNQIKKPIDRLVRHIGDVAAGDFTRDPDIEGEDEIGTVGKVVNDMSQQIDGLMAERLENEKEKGVLELKMLQAQINPHFLYNTLDSIRWIAVIQKNSGIVKMVTALSGLLKNMAKGFDEKVTLQRELDFLNDYVTIEKVKYVELFDLEVKVDNPKLLNAMVIKLTLQPLVENAIFNGIEPNGKHGTILIHAYEEKGCLLIQVRDDGRGIPKEKLAAILDNTEKVKGNTMSGIGLPNVERRIKLNYGEQYGLTIESEEGKYTEITVKIPLEYDTIVGRGDGTDEKDKG</sequence>
<keyword evidence="9" id="KW-0812">Transmembrane</keyword>
<dbReference type="SMART" id="SM00387">
    <property type="entry name" value="HATPase_c"/>
    <property type="match status" value="1"/>
</dbReference>
<dbReference type="Pfam" id="PF02518">
    <property type="entry name" value="HATPase_c"/>
    <property type="match status" value="1"/>
</dbReference>
<evidence type="ECO:0000256" key="5">
    <source>
        <dbReference type="ARBA" id="ARBA00022679"/>
    </source>
</evidence>
<dbReference type="InterPro" id="IPR004358">
    <property type="entry name" value="Sig_transdc_His_kin-like_C"/>
</dbReference>
<dbReference type="Gene3D" id="3.30.565.10">
    <property type="entry name" value="Histidine kinase-like ATPase, C-terminal domain"/>
    <property type="match status" value="1"/>
</dbReference>
<keyword evidence="4" id="KW-0597">Phosphoprotein</keyword>
<keyword evidence="13" id="KW-1185">Reference proteome</keyword>
<dbReference type="RefSeq" id="WP_008722610.1">
    <property type="nucleotide sequence ID" value="NZ_JBBMFM010000237.1"/>
</dbReference>
<feature type="transmembrane region" description="Helical" evidence="9">
    <location>
        <begin position="295"/>
        <end position="318"/>
    </location>
</feature>
<proteinExistence type="predicted"/>
<organism evidence="12 13">
    <name type="scientific">Enterocloster hominis</name>
    <name type="common">ex Hitch et al. 2024</name>
    <dbReference type="NCBI Taxonomy" id="1917870"/>
    <lineage>
        <taxon>Bacteria</taxon>
        <taxon>Bacillati</taxon>
        <taxon>Bacillota</taxon>
        <taxon>Clostridia</taxon>
        <taxon>Lachnospirales</taxon>
        <taxon>Lachnospiraceae</taxon>
        <taxon>Enterocloster</taxon>
    </lineage>
</organism>
<evidence type="ECO:0000256" key="8">
    <source>
        <dbReference type="SAM" id="Coils"/>
    </source>
</evidence>
<evidence type="ECO:0000313" key="13">
    <source>
        <dbReference type="Proteomes" id="UP001454086"/>
    </source>
</evidence>
<evidence type="ECO:0000256" key="9">
    <source>
        <dbReference type="SAM" id="Phobius"/>
    </source>
</evidence>
<dbReference type="PANTHER" id="PTHR34220:SF7">
    <property type="entry name" value="SENSOR HISTIDINE KINASE YPDA"/>
    <property type="match status" value="1"/>
</dbReference>
<comment type="caution">
    <text evidence="12">The sequence shown here is derived from an EMBL/GenBank/DDBJ whole genome shotgun (WGS) entry which is preliminary data.</text>
</comment>
<evidence type="ECO:0000256" key="2">
    <source>
        <dbReference type="ARBA" id="ARBA00004370"/>
    </source>
</evidence>
<evidence type="ECO:0000259" key="11">
    <source>
        <dbReference type="PROSITE" id="PS50885"/>
    </source>
</evidence>
<evidence type="ECO:0000256" key="7">
    <source>
        <dbReference type="ARBA" id="ARBA00023012"/>
    </source>
</evidence>
<keyword evidence="5 12" id="KW-0808">Transferase</keyword>
<keyword evidence="9" id="KW-0472">Membrane</keyword>
<reference evidence="12 13" key="1">
    <citation type="submission" date="2024-03" db="EMBL/GenBank/DDBJ databases">
        <title>Human intestinal bacterial collection.</title>
        <authorList>
            <person name="Pauvert C."/>
            <person name="Hitch T.C.A."/>
            <person name="Clavel T."/>
        </authorList>
    </citation>
    <scope>NUCLEOTIDE SEQUENCE [LARGE SCALE GENOMIC DNA]</scope>
    <source>
        <strain evidence="12 13">CLA-SR-H021</strain>
    </source>
</reference>
<dbReference type="InterPro" id="IPR003660">
    <property type="entry name" value="HAMP_dom"/>
</dbReference>
<evidence type="ECO:0000256" key="4">
    <source>
        <dbReference type="ARBA" id="ARBA00022553"/>
    </source>
</evidence>
<dbReference type="EC" id="2.7.13.3" evidence="3"/>
<dbReference type="PROSITE" id="PS50885">
    <property type="entry name" value="HAMP"/>
    <property type="match status" value="1"/>
</dbReference>
<keyword evidence="9" id="KW-1133">Transmembrane helix</keyword>
<dbReference type="InterPro" id="IPR003594">
    <property type="entry name" value="HATPase_dom"/>
</dbReference>
<feature type="transmembrane region" description="Helical" evidence="9">
    <location>
        <begin position="17"/>
        <end position="37"/>
    </location>
</feature>
<evidence type="ECO:0000256" key="1">
    <source>
        <dbReference type="ARBA" id="ARBA00000085"/>
    </source>
</evidence>
<dbReference type="InterPro" id="IPR050640">
    <property type="entry name" value="Bact_2-comp_sensor_kinase"/>
</dbReference>
<dbReference type="PRINTS" id="PR00344">
    <property type="entry name" value="BCTRLSENSOR"/>
</dbReference>
<name>A0ABV1DEY1_9FIRM</name>
<dbReference type="Pfam" id="PF06580">
    <property type="entry name" value="His_kinase"/>
    <property type="match status" value="1"/>
</dbReference>
<keyword evidence="8" id="KW-0175">Coiled coil</keyword>
<dbReference type="InterPro" id="IPR036890">
    <property type="entry name" value="HATPase_C_sf"/>
</dbReference>
<evidence type="ECO:0000313" key="12">
    <source>
        <dbReference type="EMBL" id="MEQ2428916.1"/>
    </source>
</evidence>
<keyword evidence="7" id="KW-0902">Two-component regulatory system</keyword>
<dbReference type="CDD" id="cd06225">
    <property type="entry name" value="HAMP"/>
    <property type="match status" value="1"/>
</dbReference>
<dbReference type="GO" id="GO:0004673">
    <property type="term" value="F:protein histidine kinase activity"/>
    <property type="evidence" value="ECO:0007669"/>
    <property type="project" value="UniProtKB-EC"/>
</dbReference>
<keyword evidence="6 12" id="KW-0418">Kinase</keyword>
<dbReference type="Proteomes" id="UP001454086">
    <property type="component" value="Unassembled WGS sequence"/>
</dbReference>
<dbReference type="PROSITE" id="PS50109">
    <property type="entry name" value="HIS_KIN"/>
    <property type="match status" value="1"/>
</dbReference>
<accession>A0ABV1DEY1</accession>
<feature type="coiled-coil region" evidence="8">
    <location>
        <begin position="360"/>
        <end position="392"/>
    </location>
</feature>
<dbReference type="SUPFAM" id="SSF158472">
    <property type="entry name" value="HAMP domain-like"/>
    <property type="match status" value="1"/>
</dbReference>
<dbReference type="InterPro" id="IPR005467">
    <property type="entry name" value="His_kinase_dom"/>
</dbReference>
<dbReference type="EMBL" id="JBBMFM010000237">
    <property type="protein sequence ID" value="MEQ2428916.1"/>
    <property type="molecule type" value="Genomic_DNA"/>
</dbReference>
<evidence type="ECO:0000256" key="6">
    <source>
        <dbReference type="ARBA" id="ARBA00022777"/>
    </source>
</evidence>
<evidence type="ECO:0000256" key="3">
    <source>
        <dbReference type="ARBA" id="ARBA00012438"/>
    </source>
</evidence>
<dbReference type="Pfam" id="PF00672">
    <property type="entry name" value="HAMP"/>
    <property type="match status" value="1"/>
</dbReference>
<comment type="catalytic activity">
    <reaction evidence="1">
        <text>ATP + protein L-histidine = ADP + protein N-phospho-L-histidine.</text>
        <dbReference type="EC" id="2.7.13.3"/>
    </reaction>
</comment>